<dbReference type="EMBL" id="SMKR01000096">
    <property type="protein sequence ID" value="TDD21005.1"/>
    <property type="molecule type" value="Genomic_DNA"/>
</dbReference>
<feature type="domain" description="Threonine/serine exporter-like N-terminal" evidence="10">
    <location>
        <begin position="19"/>
        <end position="260"/>
    </location>
</feature>
<keyword evidence="4 9" id="KW-1133">Transmembrane helix</keyword>
<dbReference type="PANTHER" id="PTHR34390">
    <property type="entry name" value="UPF0442 PROTEIN YJJB-RELATED"/>
    <property type="match status" value="1"/>
</dbReference>
<feature type="domain" description="Threonine/Serine exporter ThrE" evidence="11">
    <location>
        <begin position="289"/>
        <end position="409"/>
    </location>
</feature>
<dbReference type="OrthoDB" id="9763957at2"/>
<dbReference type="InterPro" id="IPR050539">
    <property type="entry name" value="ThrE_Dicarb/AminoAcid_Exp"/>
</dbReference>
<evidence type="ECO:0000256" key="4">
    <source>
        <dbReference type="ARBA" id="ARBA00022989"/>
    </source>
</evidence>
<feature type="transmembrane region" description="Helical" evidence="9">
    <location>
        <begin position="355"/>
        <end position="373"/>
    </location>
</feature>
<feature type="transmembrane region" description="Helical" evidence="9">
    <location>
        <begin position="278"/>
        <end position="297"/>
    </location>
</feature>
<dbReference type="GO" id="GO:0015744">
    <property type="term" value="P:succinate transport"/>
    <property type="evidence" value="ECO:0007669"/>
    <property type="project" value="TreeGrafter"/>
</dbReference>
<name>A0A4R4WTT1_9ACTN</name>
<feature type="transmembrane region" description="Helical" evidence="9">
    <location>
        <begin position="385"/>
        <end position="412"/>
    </location>
</feature>
<feature type="transmembrane region" description="Helical" evidence="9">
    <location>
        <begin position="177"/>
        <end position="198"/>
    </location>
</feature>
<dbReference type="PANTHER" id="PTHR34390:SF2">
    <property type="entry name" value="SUCCINATE TRANSPORTER SUBUNIT YJJP-RELATED"/>
    <property type="match status" value="1"/>
</dbReference>
<evidence type="ECO:0000256" key="8">
    <source>
        <dbReference type="SAM" id="MobiDB-lite"/>
    </source>
</evidence>
<sequence>MDARSTDRDEQREVYRTLDLALRVGEVLLSSGAGTADATATILGVTAAGGLRGCEVDITFTSMAISYQASPDAAPETHIRLVRYRSQDFSRLTEVDRLVRRLARGELTREEASRELARLTSAGPPYPRWSAVLAWGVMAGGATLLLGGGWLITLVAVVTAIVIDLNNRWFSRQRLPAFYQQVAGAFVATAVALVLYAVDAPVKPSLVVAAGIILLLAGIALTGAVQDAITGYYVTAAARSLEAMLLTGGIIAGVSLGLTLGIKLGLNVGIEAQTIQLANLPIMVGSGALMALAFAYASYAPLRALLPIAVIGAAGSLVFTLMTRASFGPAWSTAAAAFAVGLGGYSLGRRTGVPPLVVVVSGTIPLLPGLTIYKGLYELMGLGNLVGIVSLATAVAIGVALASGVILGEYVAQPIRREARRLEDRLAGPRLVGPRRPVRRRTGSRRSRRRTALP</sequence>
<dbReference type="Pfam" id="PF06738">
    <property type="entry name" value="ThrE"/>
    <property type="match status" value="1"/>
</dbReference>
<evidence type="ECO:0000256" key="6">
    <source>
        <dbReference type="ARBA" id="ARBA00034125"/>
    </source>
</evidence>
<feature type="transmembrane region" description="Helical" evidence="9">
    <location>
        <begin position="304"/>
        <end position="322"/>
    </location>
</feature>
<proteinExistence type="inferred from homology"/>
<dbReference type="GO" id="GO:0022857">
    <property type="term" value="F:transmembrane transporter activity"/>
    <property type="evidence" value="ECO:0007669"/>
    <property type="project" value="InterPro"/>
</dbReference>
<evidence type="ECO:0000313" key="12">
    <source>
        <dbReference type="EMBL" id="TDD21005.1"/>
    </source>
</evidence>
<keyword evidence="7" id="KW-0175">Coiled coil</keyword>
<keyword evidence="13" id="KW-1185">Reference proteome</keyword>
<keyword evidence="3 9" id="KW-0812">Transmembrane</keyword>
<comment type="subcellular location">
    <subcellularLocation>
        <location evidence="1">Cell membrane</location>
        <topology evidence="1">Multi-pass membrane protein</topology>
    </subcellularLocation>
</comment>
<evidence type="ECO:0000259" key="11">
    <source>
        <dbReference type="Pfam" id="PF12821"/>
    </source>
</evidence>
<evidence type="ECO:0000256" key="7">
    <source>
        <dbReference type="SAM" id="Coils"/>
    </source>
</evidence>
<evidence type="ECO:0000256" key="9">
    <source>
        <dbReference type="SAM" id="Phobius"/>
    </source>
</evidence>
<evidence type="ECO:0000256" key="5">
    <source>
        <dbReference type="ARBA" id="ARBA00023136"/>
    </source>
</evidence>
<dbReference type="GO" id="GO:0005886">
    <property type="term" value="C:plasma membrane"/>
    <property type="evidence" value="ECO:0007669"/>
    <property type="project" value="UniProtKB-SubCell"/>
</dbReference>
<dbReference type="InterPro" id="IPR010619">
    <property type="entry name" value="ThrE-like_N"/>
</dbReference>
<evidence type="ECO:0000256" key="3">
    <source>
        <dbReference type="ARBA" id="ARBA00022692"/>
    </source>
</evidence>
<comment type="similarity">
    <text evidence="6">Belongs to the ThrE exporter (TC 2.A.79) family.</text>
</comment>
<dbReference type="Proteomes" id="UP000295172">
    <property type="component" value="Unassembled WGS sequence"/>
</dbReference>
<keyword evidence="2" id="KW-1003">Cell membrane</keyword>
<evidence type="ECO:0000256" key="2">
    <source>
        <dbReference type="ARBA" id="ARBA00022475"/>
    </source>
</evidence>
<feature type="transmembrane region" description="Helical" evidence="9">
    <location>
        <begin position="132"/>
        <end position="165"/>
    </location>
</feature>
<evidence type="ECO:0000313" key="13">
    <source>
        <dbReference type="Proteomes" id="UP000295172"/>
    </source>
</evidence>
<feature type="transmembrane region" description="Helical" evidence="9">
    <location>
        <begin position="204"/>
        <end position="225"/>
    </location>
</feature>
<feature type="transmembrane region" description="Helical" evidence="9">
    <location>
        <begin position="245"/>
        <end position="266"/>
    </location>
</feature>
<feature type="compositionally biased region" description="Basic residues" evidence="8">
    <location>
        <begin position="436"/>
        <end position="454"/>
    </location>
</feature>
<accession>A0A4R4WTT1</accession>
<evidence type="ECO:0000256" key="1">
    <source>
        <dbReference type="ARBA" id="ARBA00004651"/>
    </source>
</evidence>
<gene>
    <name evidence="12" type="ORF">E1218_21535</name>
</gene>
<evidence type="ECO:0000259" key="10">
    <source>
        <dbReference type="Pfam" id="PF06738"/>
    </source>
</evidence>
<feature type="coiled-coil region" evidence="7">
    <location>
        <begin position="95"/>
        <end position="122"/>
    </location>
</feature>
<protein>
    <submittedName>
        <fullName evidence="12">Threonine/serine exporter family protein</fullName>
    </submittedName>
</protein>
<dbReference type="AlphaFoldDB" id="A0A4R4WTT1"/>
<dbReference type="InterPro" id="IPR024528">
    <property type="entry name" value="ThrE_2"/>
</dbReference>
<dbReference type="Pfam" id="PF12821">
    <property type="entry name" value="ThrE_2"/>
    <property type="match status" value="1"/>
</dbReference>
<dbReference type="RefSeq" id="WP_132322922.1">
    <property type="nucleotide sequence ID" value="NZ_SMKR01000096.1"/>
</dbReference>
<keyword evidence="5 9" id="KW-0472">Membrane</keyword>
<comment type="caution">
    <text evidence="12">The sequence shown here is derived from an EMBL/GenBank/DDBJ whole genome shotgun (WGS) entry which is preliminary data.</text>
</comment>
<reference evidence="12 13" key="1">
    <citation type="submission" date="2019-02" db="EMBL/GenBank/DDBJ databases">
        <title>Draft genome sequences of novel Actinobacteria.</title>
        <authorList>
            <person name="Sahin N."/>
            <person name="Ay H."/>
            <person name="Saygin H."/>
        </authorList>
    </citation>
    <scope>NUCLEOTIDE SEQUENCE [LARGE SCALE GENOMIC DNA]</scope>
    <source>
        <strain evidence="12 13">16K104</strain>
    </source>
</reference>
<organism evidence="12 13">
    <name type="scientific">Kribbella turkmenica</name>
    <dbReference type="NCBI Taxonomy" id="2530375"/>
    <lineage>
        <taxon>Bacteria</taxon>
        <taxon>Bacillati</taxon>
        <taxon>Actinomycetota</taxon>
        <taxon>Actinomycetes</taxon>
        <taxon>Propionibacteriales</taxon>
        <taxon>Kribbellaceae</taxon>
        <taxon>Kribbella</taxon>
    </lineage>
</organism>
<feature type="region of interest" description="Disordered" evidence="8">
    <location>
        <begin position="431"/>
        <end position="454"/>
    </location>
</feature>
<feature type="transmembrane region" description="Helical" evidence="9">
    <location>
        <begin position="328"/>
        <end position="348"/>
    </location>
</feature>